<dbReference type="AlphaFoldDB" id="A0A543GIV9"/>
<comment type="similarity">
    <text evidence="1">Belongs to the dTDP-4-dehydrorhamnose 3,5-epimerase family.</text>
</comment>
<feature type="active site" description="Proton donor" evidence="2">
    <location>
        <position position="130"/>
    </location>
</feature>
<dbReference type="GO" id="GO:0005829">
    <property type="term" value="C:cytosol"/>
    <property type="evidence" value="ECO:0007669"/>
    <property type="project" value="TreeGrafter"/>
</dbReference>
<dbReference type="RefSeq" id="WP_142101910.1">
    <property type="nucleotide sequence ID" value="NZ_VFPH01000001.1"/>
</dbReference>
<keyword evidence="4" id="KW-1185">Reference proteome</keyword>
<dbReference type="Gene3D" id="2.60.120.10">
    <property type="entry name" value="Jelly Rolls"/>
    <property type="match status" value="1"/>
</dbReference>
<feature type="active site" description="Proton acceptor" evidence="2">
    <location>
        <position position="62"/>
    </location>
</feature>
<protein>
    <submittedName>
        <fullName evidence="3">dTDP-4-dehydrorhamnose 3,5-epimerase</fullName>
    </submittedName>
</protein>
<dbReference type="GO" id="GO:0019305">
    <property type="term" value="P:dTDP-rhamnose biosynthetic process"/>
    <property type="evidence" value="ECO:0007669"/>
    <property type="project" value="TreeGrafter"/>
</dbReference>
<evidence type="ECO:0000313" key="3">
    <source>
        <dbReference type="EMBL" id="TQM45964.1"/>
    </source>
</evidence>
<evidence type="ECO:0000256" key="2">
    <source>
        <dbReference type="PIRSR" id="PIRSR600888-1"/>
    </source>
</evidence>
<evidence type="ECO:0000313" key="4">
    <source>
        <dbReference type="Proteomes" id="UP000319818"/>
    </source>
</evidence>
<proteinExistence type="inferred from homology"/>
<organism evidence="3 4">
    <name type="scientific">Pseudonocardia cypriaca</name>
    <dbReference type="NCBI Taxonomy" id="882449"/>
    <lineage>
        <taxon>Bacteria</taxon>
        <taxon>Bacillati</taxon>
        <taxon>Actinomycetota</taxon>
        <taxon>Actinomycetes</taxon>
        <taxon>Pseudonocardiales</taxon>
        <taxon>Pseudonocardiaceae</taxon>
        <taxon>Pseudonocardia</taxon>
    </lineage>
</organism>
<dbReference type="OrthoDB" id="9800680at2"/>
<reference evidence="3 4" key="1">
    <citation type="submission" date="2019-06" db="EMBL/GenBank/DDBJ databases">
        <title>Sequencing the genomes of 1000 actinobacteria strains.</title>
        <authorList>
            <person name="Klenk H.-P."/>
        </authorList>
    </citation>
    <scope>NUCLEOTIDE SEQUENCE [LARGE SCALE GENOMIC DNA]</scope>
    <source>
        <strain evidence="3 4">DSM 45511</strain>
    </source>
</reference>
<name>A0A543GIV9_9PSEU</name>
<evidence type="ECO:0000256" key="1">
    <source>
        <dbReference type="ARBA" id="ARBA00010154"/>
    </source>
</evidence>
<dbReference type="InterPro" id="IPR014710">
    <property type="entry name" value="RmlC-like_jellyroll"/>
</dbReference>
<dbReference type="InterPro" id="IPR011051">
    <property type="entry name" value="RmlC_Cupin_sf"/>
</dbReference>
<gene>
    <name evidence="3" type="ORF">FB388_3367</name>
</gene>
<dbReference type="PANTHER" id="PTHR21047:SF2">
    <property type="entry name" value="THYMIDINE DIPHOSPHO-4-KETO-RHAMNOSE 3,5-EPIMERASE"/>
    <property type="match status" value="1"/>
</dbReference>
<comment type="caution">
    <text evidence="3">The sequence shown here is derived from an EMBL/GenBank/DDBJ whole genome shotgun (WGS) entry which is preliminary data.</text>
</comment>
<dbReference type="GO" id="GO:0008830">
    <property type="term" value="F:dTDP-4-dehydrorhamnose 3,5-epimerase activity"/>
    <property type="evidence" value="ECO:0007669"/>
    <property type="project" value="InterPro"/>
</dbReference>
<dbReference type="PANTHER" id="PTHR21047">
    <property type="entry name" value="DTDP-6-DEOXY-D-GLUCOSE-3,5 EPIMERASE"/>
    <property type="match status" value="1"/>
</dbReference>
<dbReference type="Pfam" id="PF00908">
    <property type="entry name" value="dTDP_sugar_isom"/>
    <property type="match status" value="1"/>
</dbReference>
<dbReference type="SUPFAM" id="SSF51182">
    <property type="entry name" value="RmlC-like cupins"/>
    <property type="match status" value="1"/>
</dbReference>
<accession>A0A543GIV9</accession>
<dbReference type="InterPro" id="IPR000888">
    <property type="entry name" value="RmlC-like"/>
</dbReference>
<sequence length="185" mass="20296">MHVRETGIAGLLVFEPSPHRDERGWFSRTFDADVARGAGLDPNAFLQDSQSRTVRAGLRGLHGRVGRGEAKLVRCARGAIFDVVVDARAGSPTFGRSESFRLDDENMRSIYIPRGCLHGFQALTEADTCYRIDAPHDPTEDVTVRYDDPDLAIDWPLPVSIMSEKDAGGRSWADLTQLLAAAAGR</sequence>
<dbReference type="GO" id="GO:0000271">
    <property type="term" value="P:polysaccharide biosynthetic process"/>
    <property type="evidence" value="ECO:0007669"/>
    <property type="project" value="TreeGrafter"/>
</dbReference>
<dbReference type="Proteomes" id="UP000319818">
    <property type="component" value="Unassembled WGS sequence"/>
</dbReference>
<dbReference type="EMBL" id="VFPH01000001">
    <property type="protein sequence ID" value="TQM45964.1"/>
    <property type="molecule type" value="Genomic_DNA"/>
</dbReference>
<dbReference type="CDD" id="cd00438">
    <property type="entry name" value="cupin_RmlC"/>
    <property type="match status" value="1"/>
</dbReference>